<feature type="compositionally biased region" description="Low complexity" evidence="12">
    <location>
        <begin position="508"/>
        <end position="521"/>
    </location>
</feature>
<comment type="function">
    <text evidence="11">Possesses 5'-&gt;3' exoribonuclease activity. May promote termination of transcription by RNA polymerase II.</text>
</comment>
<feature type="region of interest" description="Disordered" evidence="12">
    <location>
        <begin position="508"/>
        <end position="557"/>
    </location>
</feature>
<dbReference type="InterPro" id="IPR017151">
    <property type="entry name" value="Xrn2/3/4"/>
</dbReference>
<feature type="compositionally biased region" description="Polar residues" evidence="12">
    <location>
        <begin position="1064"/>
        <end position="1074"/>
    </location>
</feature>
<dbReference type="GO" id="GO:0003723">
    <property type="term" value="F:RNA binding"/>
    <property type="evidence" value="ECO:0007669"/>
    <property type="project" value="TreeGrafter"/>
</dbReference>
<evidence type="ECO:0000256" key="9">
    <source>
        <dbReference type="ARBA" id="ARBA00022839"/>
    </source>
</evidence>
<name>A0A9X6NIX3_HYPEX</name>
<feature type="region of interest" description="Disordered" evidence="12">
    <location>
        <begin position="830"/>
        <end position="1074"/>
    </location>
</feature>
<dbReference type="EC" id="3.1.13.-" evidence="11"/>
<keyword evidence="4 11" id="KW-0540">Nuclease</keyword>
<comment type="similarity">
    <text evidence="2 11">Belongs to the 5'-3' exonuclease family. XRN2/RAT1 subfamily.</text>
</comment>
<dbReference type="AlphaFoldDB" id="A0A9X6NIX3"/>
<reference evidence="16" key="1">
    <citation type="submission" date="2017-01" db="EMBL/GenBank/DDBJ databases">
        <title>Comparative genomics of anhydrobiosis in the tardigrade Hypsibius dujardini.</title>
        <authorList>
            <person name="Yoshida Y."/>
            <person name="Koutsovoulos G."/>
            <person name="Laetsch D."/>
            <person name="Stevens L."/>
            <person name="Kumar S."/>
            <person name="Horikawa D."/>
            <person name="Ishino K."/>
            <person name="Komine S."/>
            <person name="Tomita M."/>
            <person name="Blaxter M."/>
            <person name="Arakawa K."/>
        </authorList>
    </citation>
    <scope>NUCLEOTIDE SEQUENCE [LARGE SCALE GENOMIC DNA]</scope>
    <source>
        <strain evidence="16">Z151</strain>
    </source>
</reference>
<keyword evidence="6" id="KW-0863">Zinc-finger</keyword>
<feature type="compositionally biased region" description="Low complexity" evidence="12">
    <location>
        <begin position="937"/>
        <end position="954"/>
    </location>
</feature>
<dbReference type="FunFam" id="3.40.50.12390:FF:000001">
    <property type="entry name" value="5'-3' exoribonuclease"/>
    <property type="match status" value="1"/>
</dbReference>
<dbReference type="GO" id="GO:0008270">
    <property type="term" value="F:zinc ion binding"/>
    <property type="evidence" value="ECO:0007669"/>
    <property type="project" value="UniProtKB-KW"/>
</dbReference>
<feature type="compositionally biased region" description="Gly residues" evidence="12">
    <location>
        <begin position="975"/>
        <end position="1001"/>
    </location>
</feature>
<evidence type="ECO:0000256" key="1">
    <source>
        <dbReference type="ARBA" id="ARBA00004123"/>
    </source>
</evidence>
<evidence type="ECO:0000256" key="11">
    <source>
        <dbReference type="PIRNR" id="PIRNR037239"/>
    </source>
</evidence>
<dbReference type="OrthoDB" id="372487at2759"/>
<dbReference type="PANTHER" id="PTHR12341:SF41">
    <property type="entry name" value="5'-3' EXORIBONUCLEASE 2"/>
    <property type="match status" value="1"/>
</dbReference>
<evidence type="ECO:0000256" key="4">
    <source>
        <dbReference type="ARBA" id="ARBA00022722"/>
    </source>
</evidence>
<dbReference type="Proteomes" id="UP000192578">
    <property type="component" value="Unassembled WGS sequence"/>
</dbReference>
<comment type="caution">
    <text evidence="15">The sequence shown here is derived from an EMBL/GenBank/DDBJ whole genome shotgun (WGS) entry which is preliminary data.</text>
</comment>
<evidence type="ECO:0000256" key="12">
    <source>
        <dbReference type="SAM" id="MobiDB-lite"/>
    </source>
</evidence>
<evidence type="ECO:0000313" key="16">
    <source>
        <dbReference type="Proteomes" id="UP000192578"/>
    </source>
</evidence>
<keyword evidence="16" id="KW-1185">Reference proteome</keyword>
<dbReference type="PIRSF" id="PIRSF037239">
    <property type="entry name" value="Exonuclease_Xrn2"/>
    <property type="match status" value="1"/>
</dbReference>
<evidence type="ECO:0000256" key="3">
    <source>
        <dbReference type="ARBA" id="ARBA00022664"/>
    </source>
</evidence>
<dbReference type="FunFam" id="1.25.40.1050:FF:000002">
    <property type="entry name" value="5'-3' exoribonuclease"/>
    <property type="match status" value="1"/>
</dbReference>
<dbReference type="InterPro" id="IPR041412">
    <property type="entry name" value="Xrn1_helical"/>
</dbReference>
<dbReference type="GO" id="GO:0000956">
    <property type="term" value="P:nuclear-transcribed mRNA catabolic process"/>
    <property type="evidence" value="ECO:0007669"/>
    <property type="project" value="TreeGrafter"/>
</dbReference>
<feature type="compositionally biased region" description="Low complexity" evidence="12">
    <location>
        <begin position="1043"/>
        <end position="1053"/>
    </location>
</feature>
<dbReference type="Gene3D" id="3.40.50.12390">
    <property type="match status" value="2"/>
</dbReference>
<feature type="region of interest" description="Disordered" evidence="12">
    <location>
        <begin position="411"/>
        <end position="458"/>
    </location>
</feature>
<evidence type="ECO:0000313" key="15">
    <source>
        <dbReference type="EMBL" id="OWA50199.1"/>
    </source>
</evidence>
<feature type="domain" description="Xrn1 helical" evidence="14">
    <location>
        <begin position="541"/>
        <end position="839"/>
    </location>
</feature>
<evidence type="ECO:0000256" key="5">
    <source>
        <dbReference type="ARBA" id="ARBA00022723"/>
    </source>
</evidence>
<dbReference type="GO" id="GO:0006397">
    <property type="term" value="P:mRNA processing"/>
    <property type="evidence" value="ECO:0007669"/>
    <property type="project" value="UniProtKB-UniRule"/>
</dbReference>
<dbReference type="Pfam" id="PF17846">
    <property type="entry name" value="XRN_M"/>
    <property type="match status" value="2"/>
</dbReference>
<dbReference type="GO" id="GO:0005634">
    <property type="term" value="C:nucleus"/>
    <property type="evidence" value="ECO:0007669"/>
    <property type="project" value="UniProtKB-SubCell"/>
</dbReference>
<keyword evidence="10" id="KW-0539">Nucleus</keyword>
<keyword evidence="8" id="KW-0862">Zinc</keyword>
<evidence type="ECO:0000256" key="10">
    <source>
        <dbReference type="ARBA" id="ARBA00023242"/>
    </source>
</evidence>
<evidence type="ECO:0000256" key="2">
    <source>
        <dbReference type="ARBA" id="ARBA00006994"/>
    </source>
</evidence>
<sequence>MGVPAFFRWLSRKYPSIVVHGQEEQSRTLEDGTKVPVDTTAPNPNMVEFDNLYLDMNGIIHPCCHPEDRPAPRNEEEMMILIFEYIDRIFALVRPRRLLYMAIDGVAPRAKMNQQRSRRFRGSKEAAEKEEEIRIIRQRLKDEGLSTLVDKSKLEGTKFDNNCITPGTEFMANLANNLRYYIHDRLTNDPGWAKISVILSDSNVPGEGEHKIMDFIRKQRASPHHDPNTHHCLCGADADLIMLGLATHEANFTIIREEFKPNAPRPCPLCGQIGHELKYCNGLPTTSGQDDEEPPPPGATTEFIFLRLSVLREYLAKDLAPDRQLSFKFDLERAIDDWVFMCFFVGNDFLPHLPSLEIREGAIDRLIDIYKNNADRCGGYLTENGFVDYNRIQIILTELGKMEDGILRQRMQKAKIERRRDKERERNEKRRREDEDEQQGRNKRRRTDGPAFELDGPFQAQPVGQFGGPVLENARQAVHDARVGAFARGGQNPNMSAAQKLRAMLVSGGAPEGAAPTTGPAPLFPVPSPRPAPPGAGNGNNNNRPNDDDEKDPNDIVRLGEDGWKQRYYLNKFAVVVDEDVDFQRQLVRAYVEGLSWVLAYYYQGCPSWNWYYPYHYSPFASDFVGIASFDLTFPTDTKPFNPLEQLMAVFPAASGSFLPKEWRKLMSDPDSPILDFYPSDFCVDLNGKKFAWQGVALLPFVDEDRLLSTLRTVYPTLTGDEIARNTKGESLLFAGRTHTVTASLNETFYSTEMDVEKTSSLTWLELPADLIYGMAGLTALDVNCFWLNRPIPSPFTSLPSLECNAAVSVCYQDPYFPVEHRYQANRLPRAKSPPRVLDGRGAVVGFDPNRQRTNLNPGAHRMLNGAIRGSSSYNGGGGGYGGDHNQRGFYDQRNTHAGNHDGRRSYNEEREPPRRDGYHRDDGYNAGGRGSGGGYQPSQYGQQPYNYPQQQSGRYDDRRGGQNQSSRDQPRYSSGGGYSSGSGYSGYSGGGGYGSGGGGYHQETSRSGPSRYETHPPAGYQQQPPHYQNNSYLSRTLPPPQYGGQQPRGGQQQPPPPPPETSRYYTSNYRRSN</sequence>
<accession>A0A9X6NIX3</accession>
<feature type="compositionally biased region" description="Basic and acidic residues" evidence="12">
    <location>
        <begin position="414"/>
        <end position="433"/>
    </location>
</feature>
<feature type="compositionally biased region" description="Pro residues" evidence="12">
    <location>
        <begin position="522"/>
        <end position="534"/>
    </location>
</feature>
<proteinExistence type="inferred from homology"/>
<keyword evidence="7 11" id="KW-0378">Hydrolase</keyword>
<dbReference type="GO" id="GO:0004534">
    <property type="term" value="F:5'-3' RNA exonuclease activity"/>
    <property type="evidence" value="ECO:0007669"/>
    <property type="project" value="UniProtKB-UniRule"/>
</dbReference>
<evidence type="ECO:0000256" key="8">
    <source>
        <dbReference type="ARBA" id="ARBA00022833"/>
    </source>
</evidence>
<feature type="domain" description="Xrn1 N-terminal" evidence="13">
    <location>
        <begin position="1"/>
        <end position="258"/>
    </location>
</feature>
<feature type="compositionally biased region" description="Polar residues" evidence="12">
    <location>
        <begin position="1021"/>
        <end position="1035"/>
    </location>
</feature>
<evidence type="ECO:0000259" key="13">
    <source>
        <dbReference type="Pfam" id="PF03159"/>
    </source>
</evidence>
<dbReference type="InterPro" id="IPR027073">
    <property type="entry name" value="5_3_exoribonuclease"/>
</dbReference>
<feature type="domain" description="Xrn1 helical" evidence="14">
    <location>
        <begin position="328"/>
        <end position="443"/>
    </location>
</feature>
<comment type="subcellular location">
    <subcellularLocation>
        <location evidence="1">Nucleus</location>
    </subcellularLocation>
</comment>
<protein>
    <recommendedName>
        <fullName evidence="11">5'-3' exoribonuclease</fullName>
        <ecNumber evidence="11">3.1.13.-</ecNumber>
    </recommendedName>
</protein>
<dbReference type="CDD" id="cd18673">
    <property type="entry name" value="PIN_XRN1-2-like"/>
    <property type="match status" value="1"/>
</dbReference>
<keyword evidence="5" id="KW-0479">Metal-binding</keyword>
<feature type="compositionally biased region" description="Gly residues" evidence="12">
    <location>
        <begin position="926"/>
        <end position="936"/>
    </location>
</feature>
<organism evidence="15 16">
    <name type="scientific">Hypsibius exemplaris</name>
    <name type="common">Freshwater tardigrade</name>
    <dbReference type="NCBI Taxonomy" id="2072580"/>
    <lineage>
        <taxon>Eukaryota</taxon>
        <taxon>Metazoa</taxon>
        <taxon>Ecdysozoa</taxon>
        <taxon>Tardigrada</taxon>
        <taxon>Eutardigrada</taxon>
        <taxon>Parachela</taxon>
        <taxon>Hypsibioidea</taxon>
        <taxon>Hypsibiidae</taxon>
        <taxon>Hypsibius</taxon>
    </lineage>
</organism>
<dbReference type="PANTHER" id="PTHR12341">
    <property type="entry name" value="5'-&gt;3' EXORIBONUCLEASE"/>
    <property type="match status" value="1"/>
</dbReference>
<evidence type="ECO:0000256" key="7">
    <source>
        <dbReference type="ARBA" id="ARBA00022801"/>
    </source>
</evidence>
<keyword evidence="9 11" id="KW-0269">Exonuclease</keyword>
<evidence type="ECO:0000259" key="14">
    <source>
        <dbReference type="Pfam" id="PF17846"/>
    </source>
</evidence>
<dbReference type="InterPro" id="IPR004859">
    <property type="entry name" value="Xrn1_N"/>
</dbReference>
<dbReference type="Gene3D" id="1.25.40.1050">
    <property type="match status" value="1"/>
</dbReference>
<feature type="compositionally biased region" description="Basic and acidic residues" evidence="12">
    <location>
        <begin position="899"/>
        <end position="924"/>
    </location>
</feature>
<dbReference type="EMBL" id="MTYJ01000185">
    <property type="protein sequence ID" value="OWA50199.1"/>
    <property type="molecule type" value="Genomic_DNA"/>
</dbReference>
<dbReference type="FunFam" id="3.40.50.12390:FF:000003">
    <property type="entry name" value="5'-3' exoribonuclease"/>
    <property type="match status" value="1"/>
</dbReference>
<evidence type="ECO:0000256" key="6">
    <source>
        <dbReference type="ARBA" id="ARBA00022771"/>
    </source>
</evidence>
<gene>
    <name evidence="15" type="ORF">BV898_14724</name>
</gene>
<keyword evidence="3 11" id="KW-0507">mRNA processing</keyword>
<dbReference type="Pfam" id="PF03159">
    <property type="entry name" value="XRN_N"/>
    <property type="match status" value="1"/>
</dbReference>